<keyword evidence="2" id="KW-1185">Reference proteome</keyword>
<protein>
    <submittedName>
        <fullName evidence="1">Uncharacterized protein</fullName>
    </submittedName>
</protein>
<accession>A0A1Q5TB94</accession>
<proteinExistence type="predicted"/>
<evidence type="ECO:0000313" key="2">
    <source>
        <dbReference type="Proteomes" id="UP000186955"/>
    </source>
</evidence>
<organism evidence="1 2">
    <name type="scientific">Penicillium subrubescens</name>
    <dbReference type="NCBI Taxonomy" id="1316194"/>
    <lineage>
        <taxon>Eukaryota</taxon>
        <taxon>Fungi</taxon>
        <taxon>Dikarya</taxon>
        <taxon>Ascomycota</taxon>
        <taxon>Pezizomycotina</taxon>
        <taxon>Eurotiomycetes</taxon>
        <taxon>Eurotiomycetidae</taxon>
        <taxon>Eurotiales</taxon>
        <taxon>Aspergillaceae</taxon>
        <taxon>Penicillium</taxon>
    </lineage>
</organism>
<evidence type="ECO:0000313" key="1">
    <source>
        <dbReference type="EMBL" id="OKO97420.1"/>
    </source>
</evidence>
<dbReference type="AlphaFoldDB" id="A0A1Q5TB94"/>
<sequence length="196" mass="22469">MIRIVPELRSTLRSHGLPDTLRKSAHLITQLADPRDPDQIRSAPQKLVRVHLDDYCYLPAQLDAARDALRGMLRRLGHADVHVDIIFGSNVANVDITDDQSFDVQKVQLGIRLADAKVTEVLERFLPGKQVDLLPYITRQYGLDVPAVVVAVGPLCRTNWLRLRRLILAEVRRYTKMFLEVEFHPVYQEDQVKQED</sequence>
<comment type="caution">
    <text evidence="1">The sequence shown here is derived from an EMBL/GenBank/DDBJ whole genome shotgun (WGS) entry which is preliminary data.</text>
</comment>
<reference evidence="1 2" key="1">
    <citation type="submission" date="2016-10" db="EMBL/GenBank/DDBJ databases">
        <title>Genome sequence of the ascomycete fungus Penicillium subrubescens.</title>
        <authorList>
            <person name="De Vries R.P."/>
            <person name="Peng M."/>
            <person name="Dilokpimol A."/>
            <person name="Hilden K."/>
            <person name="Makela M.R."/>
            <person name="Grigoriev I."/>
            <person name="Riley R."/>
            <person name="Granchi Z."/>
        </authorList>
    </citation>
    <scope>NUCLEOTIDE SEQUENCE [LARGE SCALE GENOMIC DNA]</scope>
    <source>
        <strain evidence="1 2">CBS 132785</strain>
    </source>
</reference>
<dbReference type="Proteomes" id="UP000186955">
    <property type="component" value="Unassembled WGS sequence"/>
</dbReference>
<name>A0A1Q5TB94_9EURO</name>
<gene>
    <name evidence="1" type="ORF">PENSUB_10214</name>
</gene>
<dbReference type="OrthoDB" id="4364664at2759"/>
<dbReference type="EMBL" id="MNBE01000695">
    <property type="protein sequence ID" value="OKO97420.1"/>
    <property type="molecule type" value="Genomic_DNA"/>
</dbReference>